<dbReference type="Proteomes" id="UP000026962">
    <property type="component" value="Chromosome 1"/>
</dbReference>
<evidence type="ECO:0000256" key="12">
    <source>
        <dbReference type="SAM" id="Phobius"/>
    </source>
</evidence>
<reference evidence="14" key="1">
    <citation type="submission" date="2015-04" db="UniProtKB">
        <authorList>
            <consortium name="EnsemblPlants"/>
        </authorList>
    </citation>
    <scope>IDENTIFICATION</scope>
</reference>
<evidence type="ECO:0000256" key="5">
    <source>
        <dbReference type="ARBA" id="ARBA00022692"/>
    </source>
</evidence>
<feature type="transmembrane region" description="Helical" evidence="12">
    <location>
        <begin position="1019"/>
        <end position="1041"/>
    </location>
</feature>
<dbReference type="FunFam" id="3.80.10.10:FF:000213">
    <property type="entry name" value="Tyrosine-sulfated glycopeptide receptor 1"/>
    <property type="match status" value="1"/>
</dbReference>
<accession>A0A0E0JKU4</accession>
<dbReference type="InterPro" id="IPR001611">
    <property type="entry name" value="Leu-rich_rpt"/>
</dbReference>
<keyword evidence="11" id="KW-0325">Glycoprotein</keyword>
<dbReference type="OMA" id="DEFWIAV"/>
<keyword evidence="10" id="KW-0675">Receptor</keyword>
<keyword evidence="9 12" id="KW-0472">Membrane</keyword>
<evidence type="ECO:0000256" key="9">
    <source>
        <dbReference type="ARBA" id="ARBA00023136"/>
    </source>
</evidence>
<evidence type="ECO:0000256" key="1">
    <source>
        <dbReference type="ARBA" id="ARBA00004251"/>
    </source>
</evidence>
<keyword evidence="3" id="KW-1003">Cell membrane</keyword>
<evidence type="ECO:0000256" key="3">
    <source>
        <dbReference type="ARBA" id="ARBA00022475"/>
    </source>
</evidence>
<comment type="subcellular location">
    <subcellularLocation>
        <location evidence="1">Cell membrane</location>
        <topology evidence="1">Single-pass type I membrane protein</topology>
    </subcellularLocation>
</comment>
<dbReference type="eggNOG" id="KOG0619">
    <property type="taxonomic scope" value="Eukaryota"/>
</dbReference>
<dbReference type="AlphaFoldDB" id="A0A0E0JKU4"/>
<evidence type="ECO:0000256" key="6">
    <source>
        <dbReference type="ARBA" id="ARBA00022729"/>
    </source>
</evidence>
<dbReference type="SMART" id="SM00369">
    <property type="entry name" value="LRR_TYP"/>
    <property type="match status" value="9"/>
</dbReference>
<dbReference type="SUPFAM" id="SSF52058">
    <property type="entry name" value="L domain-like"/>
    <property type="match status" value="3"/>
</dbReference>
<evidence type="ECO:0000256" key="8">
    <source>
        <dbReference type="ARBA" id="ARBA00022989"/>
    </source>
</evidence>
<evidence type="ECO:0000313" key="14">
    <source>
        <dbReference type="EnsemblPlants" id="OPUNC01G21950.1"/>
    </source>
</evidence>
<dbReference type="Gene3D" id="3.80.10.10">
    <property type="entry name" value="Ribonuclease Inhibitor"/>
    <property type="match status" value="4"/>
</dbReference>
<evidence type="ECO:0000256" key="2">
    <source>
        <dbReference type="ARBA" id="ARBA00009592"/>
    </source>
</evidence>
<reference evidence="14" key="2">
    <citation type="submission" date="2018-05" db="EMBL/GenBank/DDBJ databases">
        <title>OpunRS2 (Oryza punctata Reference Sequence Version 2).</title>
        <authorList>
            <person name="Zhang J."/>
            <person name="Kudrna D."/>
            <person name="Lee S."/>
            <person name="Talag J."/>
            <person name="Welchert J."/>
            <person name="Wing R.A."/>
        </authorList>
    </citation>
    <scope>NUCLEOTIDE SEQUENCE [LARGE SCALE GENOMIC DNA]</scope>
</reference>
<dbReference type="GO" id="GO:0005886">
    <property type="term" value="C:plasma membrane"/>
    <property type="evidence" value="ECO:0007669"/>
    <property type="project" value="UniProtKB-SubCell"/>
</dbReference>
<keyword evidence="7" id="KW-0677">Repeat</keyword>
<dbReference type="FunFam" id="3.80.10.10:FF:001347">
    <property type="entry name" value="LRR receptor-like serine/threonine-protein kinase GSO2"/>
    <property type="match status" value="1"/>
</dbReference>
<dbReference type="InterPro" id="IPR013210">
    <property type="entry name" value="LRR_N_plant-typ"/>
</dbReference>
<keyword evidence="6" id="KW-0732">Signal</keyword>
<dbReference type="Pfam" id="PF00560">
    <property type="entry name" value="LRR_1"/>
    <property type="match status" value="8"/>
</dbReference>
<comment type="similarity">
    <text evidence="2">Belongs to the RLP family.</text>
</comment>
<dbReference type="EnsemblPlants" id="OPUNC01G21950.1">
    <property type="protein sequence ID" value="OPUNC01G21950.1"/>
    <property type="gene ID" value="OPUNC01G21950"/>
</dbReference>
<dbReference type="PANTHER" id="PTHR48063:SF93">
    <property type="entry name" value="LEUCINE-RICH REPEAT-CONTAINING N-TERMINAL PLANT-TYPE DOMAIN-CONTAINING PROTEIN"/>
    <property type="match status" value="1"/>
</dbReference>
<dbReference type="InterPro" id="IPR046956">
    <property type="entry name" value="RLP23-like"/>
</dbReference>
<keyword evidence="5 12" id="KW-0812">Transmembrane</keyword>
<dbReference type="InterPro" id="IPR032675">
    <property type="entry name" value="LRR_dom_sf"/>
</dbReference>
<dbReference type="InterPro" id="IPR003591">
    <property type="entry name" value="Leu-rich_rpt_typical-subtyp"/>
</dbReference>
<keyword evidence="4" id="KW-0433">Leucine-rich repeat</keyword>
<dbReference type="PANTHER" id="PTHR48063">
    <property type="entry name" value="LRR RECEPTOR-LIKE KINASE"/>
    <property type="match status" value="1"/>
</dbReference>
<dbReference type="Pfam" id="PF13855">
    <property type="entry name" value="LRR_8"/>
    <property type="match status" value="1"/>
</dbReference>
<proteinExistence type="inferred from homology"/>
<keyword evidence="15" id="KW-1185">Reference proteome</keyword>
<evidence type="ECO:0000256" key="7">
    <source>
        <dbReference type="ARBA" id="ARBA00022737"/>
    </source>
</evidence>
<dbReference type="Gramene" id="OPUNC01G21950.1">
    <property type="protein sequence ID" value="OPUNC01G21950.1"/>
    <property type="gene ID" value="OPUNC01G21950"/>
</dbReference>
<evidence type="ECO:0000256" key="4">
    <source>
        <dbReference type="ARBA" id="ARBA00022614"/>
    </source>
</evidence>
<dbReference type="Pfam" id="PF08263">
    <property type="entry name" value="LRRNT_2"/>
    <property type="match status" value="1"/>
</dbReference>
<name>A0A0E0JKU4_ORYPU</name>
<protein>
    <recommendedName>
        <fullName evidence="13">Leucine-rich repeat-containing N-terminal plant-type domain-containing protein</fullName>
    </recommendedName>
</protein>
<dbReference type="STRING" id="4537.A0A0E0JKU4"/>
<evidence type="ECO:0000313" key="15">
    <source>
        <dbReference type="Proteomes" id="UP000026962"/>
    </source>
</evidence>
<feature type="domain" description="Leucine-rich repeat-containing N-terminal plant-type" evidence="13">
    <location>
        <begin position="172"/>
        <end position="208"/>
    </location>
</feature>
<dbReference type="HOGENOM" id="CLU_000288_18_3_1"/>
<sequence length="1084" mass="119956">MCPLGGITLLKLILQQSVGRIPSGQLQTLNNHYMYIDNPGLCRPPLSTNCSMNRTNQIVQNEHDDASHDISYLYILFGPSGKLEINLVLKTGSKPKKVATGARLITQVATSFGRSGYDYLPLKKHHQLIDGPAKAHPPCNPTSTVVPPVPPTLIHHNSCSSTSWGSHRCITHERDALLAFKAGLTDPGHYLSSWQGDDCCQWKGVWCSNRTSHVVELRLNSLPEVHTSIGFVGGEMNSSLLTLQHLTHLDLRANDFNGARIPEFIGGLKKLRYLYLYDANFSGLVPPNLGNLSKLIHLDLNSMSNYGSYVDLSGVNLSSAVDWVHVVNKLSSLVTLNLRFCELQNVIPSPLNPNLTLLEQLDLYGNKFSSSLGAKNLFWDLPNLGYFDMGVSGLQGSIPDEVGNMTSIIMMHLHDNKLTGTIPATFRNLCKLEELWLSTNNINGPVAVLFERLPARKRLQELLLYENNLTGSLPDQLGHLSNLTTLDISNNMLSGEIPTGISALTMLRELLLGFNNLEGTITESHFVKLAALNHLDLCDNSLAMVFQQGWVPPFKLNIVDLRSCMLGSDFPEWLRSQNSVYVLDISNTGITDSLPHWFWITFSKTQHLVLSNNQISGMLPPRMFRRMKAETMDFSNNILVGPMPELPRNLLSLDLSRNNLSGPLSSYLGAPLLTVLIIFENSLSGKIPNSFCRWKKLEFLDLSGNLLRGTLPNCGVQSNTGKLPDNNSSRVNQLKVLNLYDNNFFGEFPLFLQKCQNLFLLDLGHNQFYGNLPTWIGEKLPTLAFLSLRSNFFSGHIPPQIANLTELQYLDIACNNMSGTIPESFKKLRGMTLSPADNDSLSYYSSYSEGIDEIDLDVFPNTLPVITKGQQLEYLTGIMYMVNFDLSCNSLTGQVPAEISKLVALKSLNLSYNLLSGIIPDSIGGLHALESLDLSDNEFSGEIPASLSILTSLSHLNLSYNNLTGKVPSGYQLRTLDDQPSIYIGNPGLCGPPLSKSCSETKASPADTVEHDNGSDGGFFLLAVSSGYVTGLWTIFCAILFKKEWRVVSFSFSDFLFDWIYVRITMCWASLARKRRAVTLSGSI</sequence>
<keyword evidence="8 12" id="KW-1133">Transmembrane helix</keyword>
<organism evidence="14">
    <name type="scientific">Oryza punctata</name>
    <name type="common">Red rice</name>
    <dbReference type="NCBI Taxonomy" id="4537"/>
    <lineage>
        <taxon>Eukaryota</taxon>
        <taxon>Viridiplantae</taxon>
        <taxon>Streptophyta</taxon>
        <taxon>Embryophyta</taxon>
        <taxon>Tracheophyta</taxon>
        <taxon>Spermatophyta</taxon>
        <taxon>Magnoliopsida</taxon>
        <taxon>Liliopsida</taxon>
        <taxon>Poales</taxon>
        <taxon>Poaceae</taxon>
        <taxon>BOP clade</taxon>
        <taxon>Oryzoideae</taxon>
        <taxon>Oryzeae</taxon>
        <taxon>Oryzinae</taxon>
        <taxon>Oryza</taxon>
    </lineage>
</organism>
<dbReference type="FunFam" id="3.80.10.10:FF:000649">
    <property type="entry name" value="Leucine Rich Repeat family protein"/>
    <property type="match status" value="1"/>
</dbReference>
<evidence type="ECO:0000256" key="10">
    <source>
        <dbReference type="ARBA" id="ARBA00023170"/>
    </source>
</evidence>
<evidence type="ECO:0000259" key="13">
    <source>
        <dbReference type="Pfam" id="PF08263"/>
    </source>
</evidence>
<evidence type="ECO:0000256" key="11">
    <source>
        <dbReference type="ARBA" id="ARBA00023180"/>
    </source>
</evidence>
<dbReference type="PRINTS" id="PR00019">
    <property type="entry name" value="LEURICHRPT"/>
</dbReference>